<feature type="region of interest" description="Disordered" evidence="4">
    <location>
        <begin position="83"/>
        <end position="155"/>
    </location>
</feature>
<dbReference type="InterPro" id="IPR017853">
    <property type="entry name" value="GH"/>
</dbReference>
<dbReference type="InterPro" id="IPR036962">
    <property type="entry name" value="Glyco_hydro_3_N_sf"/>
</dbReference>
<evidence type="ECO:0000313" key="7">
    <source>
        <dbReference type="EMBL" id="OAY75243.1"/>
    </source>
</evidence>
<dbReference type="EMBL" id="LSRQ01002156">
    <property type="protein sequence ID" value="OAY75243.1"/>
    <property type="molecule type" value="Genomic_DNA"/>
</dbReference>
<dbReference type="InterPro" id="IPR036881">
    <property type="entry name" value="Glyco_hydro_3_C_sf"/>
</dbReference>
<feature type="signal peptide" evidence="5">
    <location>
        <begin position="1"/>
        <end position="25"/>
    </location>
</feature>
<dbReference type="Pfam" id="PF01915">
    <property type="entry name" value="Glyco_hydro_3_C"/>
    <property type="match status" value="1"/>
</dbReference>
<dbReference type="GO" id="GO:0045493">
    <property type="term" value="P:xylan catabolic process"/>
    <property type="evidence" value="ECO:0007669"/>
    <property type="project" value="InterPro"/>
</dbReference>
<evidence type="ECO:0000259" key="6">
    <source>
        <dbReference type="SMART" id="SM01217"/>
    </source>
</evidence>
<keyword evidence="2" id="KW-0378">Hydrolase</keyword>
<dbReference type="Gene3D" id="3.40.50.1700">
    <property type="entry name" value="Glycoside hydrolase family 3 C-terminal domain"/>
    <property type="match status" value="1"/>
</dbReference>
<name>A0A199VE02_ANACO</name>
<feature type="domain" description="Fibronectin type III-like" evidence="6">
    <location>
        <begin position="666"/>
        <end position="736"/>
    </location>
</feature>
<dbReference type="FunFam" id="3.40.50.1700:FF:000001">
    <property type="entry name" value="probable beta-D-xylosidase 2"/>
    <property type="match status" value="1"/>
</dbReference>
<evidence type="ECO:0000256" key="2">
    <source>
        <dbReference type="ARBA" id="ARBA00022801"/>
    </source>
</evidence>
<proteinExistence type="predicted"/>
<keyword evidence="1 5" id="KW-0732">Signal</keyword>
<evidence type="ECO:0000256" key="3">
    <source>
        <dbReference type="ARBA" id="ARBA00023295"/>
    </source>
</evidence>
<evidence type="ECO:0000256" key="1">
    <source>
        <dbReference type="ARBA" id="ARBA00022729"/>
    </source>
</evidence>
<dbReference type="InterPro" id="IPR001764">
    <property type="entry name" value="Glyco_hydro_3_N"/>
</dbReference>
<keyword evidence="3" id="KW-0326">Glycosidase</keyword>
<gene>
    <name evidence="7" type="ORF">ACMD2_23075</name>
</gene>
<sequence length="747" mass="78564">MSSKPFSLLLLLLLSAAILLRCAAGAGAAGSGAARGVRNARRGPGGDAFCDARAPVRERARDLVARLTRAEKVRLLGDGAAAVPRWGSQSTSGGRRRSTASPTRVPGSASAAPSPAPPASPRSSPPPPPSTPPSGSSSARDPRWGRGQETPGEDPIVAARYAAAYVRGLQQPYGGSPGHSRLKLAACCKHYTAYDLDNWKGHNRYQFNAIVSKQDLEDTFNVPFKACVEEGQVASVMCSYNQINGVPSCADPNLLSGTVRGLYIVSDCDSVGVLYGAQRFTHTPEDAVAVTLKAGLDLDCGPFLSKHAESAVQQGKISDADIDAALIHTIMVQMRLGMFDGEPSKQPFGNLGPRDVCTQAHQDLALQAARQGIVLLDNDRGILPLSRDRVRTVAVVGPNSDATLTMIGNYAGNPCRFTSPLQGIGRYVNTIHQKGCTNVACVGNQPIEAAAGAARVADATIMIVGLDQSAETEALDRVSLLLPGRQQELVSKVAAAARGPVVLVLMCGGPVDVTFAKSDLKIGAILWAGYPGQAGGAAIADVIFGAYNPSGKLPVTWYPEEYVDTVPMTDMAMRPDPARGYPGRSYRFYTGPVVYPFGHGLSYTRFAQSLAEPPPALLAVPVRGRPRLNSTGPGWAAVRVDRARCEGLVIPVHVDVANVGGRDGAHTVLVYSSPPQRGGSAPGKQLVAFEKVHVAAGGRVRVEVGVDVCRDMSFADVSGVRRIPIGDHSIQIGDLLHSVSLTVQAHV</sequence>
<evidence type="ECO:0000313" key="8">
    <source>
        <dbReference type="Proteomes" id="UP000092600"/>
    </source>
</evidence>
<dbReference type="SUPFAM" id="SSF52279">
    <property type="entry name" value="Beta-D-glucan exohydrolase, C-terminal domain"/>
    <property type="match status" value="1"/>
</dbReference>
<comment type="caution">
    <text evidence="7">The sequence shown here is derived from an EMBL/GenBank/DDBJ whole genome shotgun (WGS) entry which is preliminary data.</text>
</comment>
<dbReference type="Proteomes" id="UP000092600">
    <property type="component" value="Unassembled WGS sequence"/>
</dbReference>
<dbReference type="SMART" id="SM01217">
    <property type="entry name" value="Fn3_like"/>
    <property type="match status" value="1"/>
</dbReference>
<evidence type="ECO:0000256" key="4">
    <source>
        <dbReference type="SAM" id="MobiDB-lite"/>
    </source>
</evidence>
<dbReference type="Gene3D" id="3.20.20.300">
    <property type="entry name" value="Glycoside hydrolase, family 3, N-terminal domain"/>
    <property type="match status" value="1"/>
</dbReference>
<dbReference type="SUPFAM" id="SSF51445">
    <property type="entry name" value="(Trans)glycosidases"/>
    <property type="match status" value="1"/>
</dbReference>
<dbReference type="Gene3D" id="2.60.40.10">
    <property type="entry name" value="Immunoglobulins"/>
    <property type="match status" value="1"/>
</dbReference>
<dbReference type="STRING" id="4615.A0A199VE02"/>
<evidence type="ECO:0000256" key="5">
    <source>
        <dbReference type="SAM" id="SignalP"/>
    </source>
</evidence>
<feature type="chain" id="PRO_5008508314" evidence="5">
    <location>
        <begin position="26"/>
        <end position="747"/>
    </location>
</feature>
<feature type="region of interest" description="Disordered" evidence="4">
    <location>
        <begin position="30"/>
        <end position="50"/>
    </location>
</feature>
<dbReference type="InterPro" id="IPR002772">
    <property type="entry name" value="Glyco_hydro_3_C"/>
</dbReference>
<dbReference type="InterPro" id="IPR026891">
    <property type="entry name" value="Fn3-like"/>
</dbReference>
<dbReference type="GO" id="GO:0046556">
    <property type="term" value="F:alpha-L-arabinofuranosidase activity"/>
    <property type="evidence" value="ECO:0007669"/>
    <property type="project" value="TreeGrafter"/>
</dbReference>
<dbReference type="InterPro" id="IPR044993">
    <property type="entry name" value="BXL"/>
</dbReference>
<dbReference type="Pfam" id="PF00933">
    <property type="entry name" value="Glyco_hydro_3"/>
    <property type="match status" value="1"/>
</dbReference>
<accession>A0A199VE02</accession>
<dbReference type="PANTHER" id="PTHR42721">
    <property type="entry name" value="SUGAR HYDROLASE-RELATED"/>
    <property type="match status" value="1"/>
</dbReference>
<organism evidence="7 8">
    <name type="scientific">Ananas comosus</name>
    <name type="common">Pineapple</name>
    <name type="synonym">Ananas ananas</name>
    <dbReference type="NCBI Taxonomy" id="4615"/>
    <lineage>
        <taxon>Eukaryota</taxon>
        <taxon>Viridiplantae</taxon>
        <taxon>Streptophyta</taxon>
        <taxon>Embryophyta</taxon>
        <taxon>Tracheophyta</taxon>
        <taxon>Spermatophyta</taxon>
        <taxon>Magnoliopsida</taxon>
        <taxon>Liliopsida</taxon>
        <taxon>Poales</taxon>
        <taxon>Bromeliaceae</taxon>
        <taxon>Bromelioideae</taxon>
        <taxon>Ananas</taxon>
    </lineage>
</organism>
<dbReference type="Pfam" id="PF14310">
    <property type="entry name" value="Fn3-like"/>
    <property type="match status" value="1"/>
</dbReference>
<reference evidence="7 8" key="1">
    <citation type="journal article" date="2016" name="DNA Res.">
        <title>The draft genome of MD-2 pineapple using hybrid error correction of long reads.</title>
        <authorList>
            <person name="Redwan R.M."/>
            <person name="Saidin A."/>
            <person name="Kumar S.V."/>
        </authorList>
    </citation>
    <scope>NUCLEOTIDE SEQUENCE [LARGE SCALE GENOMIC DNA]</scope>
    <source>
        <strain evidence="8">cv. MD2</strain>
        <tissue evidence="7">Leaf</tissue>
    </source>
</reference>
<dbReference type="AlphaFoldDB" id="A0A199VE02"/>
<dbReference type="InterPro" id="IPR013783">
    <property type="entry name" value="Ig-like_fold"/>
</dbReference>
<protein>
    <submittedName>
        <fullName evidence="7">Putative beta-D-xylosidase 2</fullName>
    </submittedName>
</protein>
<dbReference type="PANTHER" id="PTHR42721:SF45">
    <property type="entry name" value="BETA-D-XYLOSIDASE 2-RELATED"/>
    <property type="match status" value="1"/>
</dbReference>
<dbReference type="GO" id="GO:0031222">
    <property type="term" value="P:arabinan catabolic process"/>
    <property type="evidence" value="ECO:0007669"/>
    <property type="project" value="TreeGrafter"/>
</dbReference>
<feature type="compositionally biased region" description="Pro residues" evidence="4">
    <location>
        <begin position="114"/>
        <end position="132"/>
    </location>
</feature>
<feature type="compositionally biased region" description="Low complexity" evidence="4">
    <location>
        <begin position="85"/>
        <end position="113"/>
    </location>
</feature>
<dbReference type="GO" id="GO:0009044">
    <property type="term" value="F:xylan 1,4-beta-xylosidase activity"/>
    <property type="evidence" value="ECO:0007669"/>
    <property type="project" value="InterPro"/>
</dbReference>